<gene>
    <name evidence="1" type="ORF">Tci_045679</name>
</gene>
<accession>A0A6L2MIB7</accession>
<organism evidence="1">
    <name type="scientific">Tanacetum cinerariifolium</name>
    <name type="common">Dalmatian daisy</name>
    <name type="synonym">Chrysanthemum cinerariifolium</name>
    <dbReference type="NCBI Taxonomy" id="118510"/>
    <lineage>
        <taxon>Eukaryota</taxon>
        <taxon>Viridiplantae</taxon>
        <taxon>Streptophyta</taxon>
        <taxon>Embryophyta</taxon>
        <taxon>Tracheophyta</taxon>
        <taxon>Spermatophyta</taxon>
        <taxon>Magnoliopsida</taxon>
        <taxon>eudicotyledons</taxon>
        <taxon>Gunneridae</taxon>
        <taxon>Pentapetalae</taxon>
        <taxon>asterids</taxon>
        <taxon>campanulids</taxon>
        <taxon>Asterales</taxon>
        <taxon>Asteraceae</taxon>
        <taxon>Asteroideae</taxon>
        <taxon>Anthemideae</taxon>
        <taxon>Anthemidinae</taxon>
        <taxon>Tanacetum</taxon>
    </lineage>
</organism>
<dbReference type="InterPro" id="IPR043502">
    <property type="entry name" value="DNA/RNA_pol_sf"/>
</dbReference>
<name>A0A6L2MIB7_TANCI</name>
<dbReference type="SUPFAM" id="SSF56672">
    <property type="entry name" value="DNA/RNA polymerases"/>
    <property type="match status" value="1"/>
</dbReference>
<sequence>MIVIKSMIELESLFGHLFDEYFNGDNQVVSKSFVVAIVGASNKHQQQPDSTSSTSNLATTVIADGNFNIIGIIDEILEEDFDALLDEGSESLHSIEGTIFKEKLFAAFDEFKAMTADENSESKSDTKKPPFKKITINTDYKIKTSLKEHPTDLKLKPLPDKLEYVFLEKCHCMVKEGIMLGHKVSEAGLEGDKEKIDVISKLPPPTNIKADHVSRTKNKETSYDSEVDDNFLGETLMEINTEDEPWPVSPEPASGSLLAKRMLVSLSHDQTNGVKDQKEEKGK</sequence>
<proteinExistence type="predicted"/>
<evidence type="ECO:0000313" key="1">
    <source>
        <dbReference type="EMBL" id="GEU73701.1"/>
    </source>
</evidence>
<reference evidence="1" key="1">
    <citation type="journal article" date="2019" name="Sci. Rep.">
        <title>Draft genome of Tanacetum cinerariifolium, the natural source of mosquito coil.</title>
        <authorList>
            <person name="Yamashiro T."/>
            <person name="Shiraishi A."/>
            <person name="Satake H."/>
            <person name="Nakayama K."/>
        </authorList>
    </citation>
    <scope>NUCLEOTIDE SEQUENCE</scope>
</reference>
<dbReference type="EMBL" id="BKCJ010006740">
    <property type="protein sequence ID" value="GEU73701.1"/>
    <property type="molecule type" value="Genomic_DNA"/>
</dbReference>
<comment type="caution">
    <text evidence="1">The sequence shown here is derived from an EMBL/GenBank/DDBJ whole genome shotgun (WGS) entry which is preliminary data.</text>
</comment>
<protein>
    <submittedName>
        <fullName evidence="1">Retrovirus-related Pol polyprotein from transposon opus</fullName>
    </submittedName>
</protein>
<dbReference type="AlphaFoldDB" id="A0A6L2MIB7"/>